<organism evidence="2 3">
    <name type="scientific">Viridothelium virens</name>
    <name type="common">Speckled blister lichen</name>
    <name type="synonym">Trypethelium virens</name>
    <dbReference type="NCBI Taxonomy" id="1048519"/>
    <lineage>
        <taxon>Eukaryota</taxon>
        <taxon>Fungi</taxon>
        <taxon>Dikarya</taxon>
        <taxon>Ascomycota</taxon>
        <taxon>Pezizomycotina</taxon>
        <taxon>Dothideomycetes</taxon>
        <taxon>Dothideomycetes incertae sedis</taxon>
        <taxon>Trypetheliales</taxon>
        <taxon>Trypetheliaceae</taxon>
        <taxon>Viridothelium</taxon>
    </lineage>
</organism>
<feature type="compositionally biased region" description="Low complexity" evidence="1">
    <location>
        <begin position="122"/>
        <end position="134"/>
    </location>
</feature>
<name>A0A6A6GZ41_VIRVR</name>
<gene>
    <name evidence="2" type="ORF">EV356DRAFT_323090</name>
</gene>
<evidence type="ECO:0000256" key="1">
    <source>
        <dbReference type="SAM" id="MobiDB-lite"/>
    </source>
</evidence>
<evidence type="ECO:0000313" key="2">
    <source>
        <dbReference type="EMBL" id="KAF2230861.1"/>
    </source>
</evidence>
<feature type="region of interest" description="Disordered" evidence="1">
    <location>
        <begin position="109"/>
        <end position="145"/>
    </location>
</feature>
<dbReference type="Proteomes" id="UP000800092">
    <property type="component" value="Unassembled WGS sequence"/>
</dbReference>
<sequence length="158" mass="16728">MESSTPAGNASHAHDSTNPPSSSTSSHHPDVPPGTPPLTREQELELISPNVRASIDDNRARGVKCEYYGSVAKPWLPYPADRTDEGVFRQILAEIKQAKVVLDFSTLLGGNGENSGNGENIGNGEEENGAANGNRGDENRGSAGYLNPTTGAYMLGMF</sequence>
<dbReference type="AlphaFoldDB" id="A0A6A6GZ41"/>
<keyword evidence="3" id="KW-1185">Reference proteome</keyword>
<evidence type="ECO:0000313" key="3">
    <source>
        <dbReference type="Proteomes" id="UP000800092"/>
    </source>
</evidence>
<protein>
    <submittedName>
        <fullName evidence="2">Uncharacterized protein</fullName>
    </submittedName>
</protein>
<reference evidence="2" key="1">
    <citation type="journal article" date="2020" name="Stud. Mycol.">
        <title>101 Dothideomycetes genomes: a test case for predicting lifestyles and emergence of pathogens.</title>
        <authorList>
            <person name="Haridas S."/>
            <person name="Albert R."/>
            <person name="Binder M."/>
            <person name="Bloem J."/>
            <person name="Labutti K."/>
            <person name="Salamov A."/>
            <person name="Andreopoulos B."/>
            <person name="Baker S."/>
            <person name="Barry K."/>
            <person name="Bills G."/>
            <person name="Bluhm B."/>
            <person name="Cannon C."/>
            <person name="Castanera R."/>
            <person name="Culley D."/>
            <person name="Daum C."/>
            <person name="Ezra D."/>
            <person name="Gonzalez J."/>
            <person name="Henrissat B."/>
            <person name="Kuo A."/>
            <person name="Liang C."/>
            <person name="Lipzen A."/>
            <person name="Lutzoni F."/>
            <person name="Magnuson J."/>
            <person name="Mondo S."/>
            <person name="Nolan M."/>
            <person name="Ohm R."/>
            <person name="Pangilinan J."/>
            <person name="Park H.-J."/>
            <person name="Ramirez L."/>
            <person name="Alfaro M."/>
            <person name="Sun H."/>
            <person name="Tritt A."/>
            <person name="Yoshinaga Y."/>
            <person name="Zwiers L.-H."/>
            <person name="Turgeon B."/>
            <person name="Goodwin S."/>
            <person name="Spatafora J."/>
            <person name="Crous P."/>
            <person name="Grigoriev I."/>
        </authorList>
    </citation>
    <scope>NUCLEOTIDE SEQUENCE</scope>
    <source>
        <strain evidence="2">Tuck. ex Michener</strain>
    </source>
</reference>
<proteinExistence type="predicted"/>
<feature type="compositionally biased region" description="Low complexity" evidence="1">
    <location>
        <begin position="16"/>
        <end position="26"/>
    </location>
</feature>
<accession>A0A6A6GZ41</accession>
<feature type="region of interest" description="Disordered" evidence="1">
    <location>
        <begin position="1"/>
        <end position="59"/>
    </location>
</feature>
<feature type="compositionally biased region" description="Gly residues" evidence="1">
    <location>
        <begin position="109"/>
        <end position="121"/>
    </location>
</feature>
<dbReference type="EMBL" id="ML991835">
    <property type="protein sequence ID" value="KAF2230861.1"/>
    <property type="molecule type" value="Genomic_DNA"/>
</dbReference>